<gene>
    <name evidence="1" type="ORF">SLEP1_g53755</name>
</gene>
<organism evidence="1 2">
    <name type="scientific">Rubroshorea leprosula</name>
    <dbReference type="NCBI Taxonomy" id="152421"/>
    <lineage>
        <taxon>Eukaryota</taxon>
        <taxon>Viridiplantae</taxon>
        <taxon>Streptophyta</taxon>
        <taxon>Embryophyta</taxon>
        <taxon>Tracheophyta</taxon>
        <taxon>Spermatophyta</taxon>
        <taxon>Magnoliopsida</taxon>
        <taxon>eudicotyledons</taxon>
        <taxon>Gunneridae</taxon>
        <taxon>Pentapetalae</taxon>
        <taxon>rosids</taxon>
        <taxon>malvids</taxon>
        <taxon>Malvales</taxon>
        <taxon>Dipterocarpaceae</taxon>
        <taxon>Rubroshorea</taxon>
    </lineage>
</organism>
<comment type="caution">
    <text evidence="1">The sequence shown here is derived from an EMBL/GenBank/DDBJ whole genome shotgun (WGS) entry which is preliminary data.</text>
</comment>
<accession>A0AAV5MAS2</accession>
<proteinExistence type="predicted"/>
<dbReference type="AlphaFoldDB" id="A0AAV5MAS2"/>
<dbReference type="EMBL" id="BPVZ01000215">
    <property type="protein sequence ID" value="GKV46789.1"/>
    <property type="molecule type" value="Genomic_DNA"/>
</dbReference>
<name>A0AAV5MAS2_9ROSI</name>
<evidence type="ECO:0000313" key="1">
    <source>
        <dbReference type="EMBL" id="GKV46789.1"/>
    </source>
</evidence>
<protein>
    <submittedName>
        <fullName evidence="1">Uncharacterized protein</fullName>
    </submittedName>
</protein>
<reference evidence="1 2" key="1">
    <citation type="journal article" date="2021" name="Commun. Biol.">
        <title>The genome of Shorea leprosula (Dipterocarpaceae) highlights the ecological relevance of drought in aseasonal tropical rainforests.</title>
        <authorList>
            <person name="Ng K.K.S."/>
            <person name="Kobayashi M.J."/>
            <person name="Fawcett J.A."/>
            <person name="Hatakeyama M."/>
            <person name="Paape T."/>
            <person name="Ng C.H."/>
            <person name="Ang C.C."/>
            <person name="Tnah L.H."/>
            <person name="Lee C.T."/>
            <person name="Nishiyama T."/>
            <person name="Sese J."/>
            <person name="O'Brien M.J."/>
            <person name="Copetti D."/>
            <person name="Mohd Noor M.I."/>
            <person name="Ong R.C."/>
            <person name="Putra M."/>
            <person name="Sireger I.Z."/>
            <person name="Indrioko S."/>
            <person name="Kosugi Y."/>
            <person name="Izuno A."/>
            <person name="Isagi Y."/>
            <person name="Lee S.L."/>
            <person name="Shimizu K.K."/>
        </authorList>
    </citation>
    <scope>NUCLEOTIDE SEQUENCE [LARGE SCALE GENOMIC DNA]</scope>
    <source>
        <strain evidence="1">214</strain>
    </source>
</reference>
<dbReference type="Proteomes" id="UP001054252">
    <property type="component" value="Unassembled WGS sequence"/>
</dbReference>
<evidence type="ECO:0000313" key="2">
    <source>
        <dbReference type="Proteomes" id="UP001054252"/>
    </source>
</evidence>
<keyword evidence="2" id="KW-1185">Reference proteome</keyword>
<sequence>MKKSFFLPNFQSFSTWINKISQVLIVGKLQISKLHGGFK</sequence>